<protein>
    <submittedName>
        <fullName evidence="1">Uncharacterized protein</fullName>
    </submittedName>
</protein>
<name>S2LA33_LITA3</name>
<comment type="caution">
    <text evidence="1">The sequence shown here is derived from an EMBL/GenBank/DDBJ whole genome shotgun (WGS) entry which is preliminary data.</text>
</comment>
<organism evidence="1 2">
    <name type="scientific">Litchfieldella anticariensis (strain DSM 16096 / CECT 5854 / CIP 108499 / LMG 22089 / FP35)</name>
    <name type="common">Halomonas anticariensis</name>
    <dbReference type="NCBI Taxonomy" id="1121939"/>
    <lineage>
        <taxon>Bacteria</taxon>
        <taxon>Pseudomonadati</taxon>
        <taxon>Pseudomonadota</taxon>
        <taxon>Gammaproteobacteria</taxon>
        <taxon>Oceanospirillales</taxon>
        <taxon>Halomonadaceae</taxon>
        <taxon>Litchfieldella</taxon>
    </lineage>
</organism>
<sequence length="199" mass="21870">MLIITAGGDHEVGHAIDLVTILLVGQHAITLVRILGTKGRVDLVAQVFDTQLMQEMNDIRHLSGIDCHDARVGQESGKIHRFQIVQSVLMSRHAWSVQQPVVLKLSQAKQQVAGEGNLSPLREHPLACALLGGTRGIGSHHFPTTRRCISRLRQAFDIIMQAKDQVTCIVLIKRQILGITSDTIEPLGIVTLFGQREGK</sequence>
<dbReference type="EMBL" id="ASTJ01000034">
    <property type="protein sequence ID" value="EPC01571.1"/>
    <property type="molecule type" value="Genomic_DNA"/>
</dbReference>
<keyword evidence="2" id="KW-1185">Reference proteome</keyword>
<accession>S2LA33</accession>
<dbReference type="Proteomes" id="UP000014463">
    <property type="component" value="Unassembled WGS sequence"/>
</dbReference>
<reference evidence="1 2" key="1">
    <citation type="journal article" date="2013" name="Genome Announc.">
        <title>Draft genome sequence of the moderately halophilic gammaproteobacterium Halomonas anticariensis FP35.</title>
        <authorList>
            <person name="Tahrioui A."/>
            <person name="Quesada E."/>
            <person name="Llamas I."/>
        </authorList>
    </citation>
    <scope>NUCLEOTIDE SEQUENCE [LARGE SCALE GENOMIC DNA]</scope>
    <source>
        <strain evidence="2">DSM 16096 / CECT 5854 / LMG 22089 / FP35</strain>
    </source>
</reference>
<gene>
    <name evidence="1" type="ORF">L861_17005</name>
</gene>
<evidence type="ECO:0000313" key="1">
    <source>
        <dbReference type="EMBL" id="EPC01571.1"/>
    </source>
</evidence>
<proteinExistence type="predicted"/>
<dbReference type="AlphaFoldDB" id="S2LA33"/>
<evidence type="ECO:0000313" key="2">
    <source>
        <dbReference type="Proteomes" id="UP000014463"/>
    </source>
</evidence>